<keyword evidence="5" id="KW-1185">Reference proteome</keyword>
<accession>B0WQR6</accession>
<dbReference type="EnsemblMetazoa" id="CPIJ009305-RA">
    <property type="protein sequence ID" value="CPIJ009305-PA"/>
    <property type="gene ID" value="CPIJ009305"/>
</dbReference>
<feature type="region of interest" description="Disordered" evidence="2">
    <location>
        <begin position="281"/>
        <end position="307"/>
    </location>
</feature>
<dbReference type="KEGG" id="cqu:CpipJ_CPIJ009305"/>
<evidence type="ECO:0000313" key="5">
    <source>
        <dbReference type="Proteomes" id="UP000002320"/>
    </source>
</evidence>
<organism>
    <name type="scientific">Culex quinquefasciatus</name>
    <name type="common">Southern house mosquito</name>
    <name type="synonym">Culex pungens</name>
    <dbReference type="NCBI Taxonomy" id="7176"/>
    <lineage>
        <taxon>Eukaryota</taxon>
        <taxon>Metazoa</taxon>
        <taxon>Ecdysozoa</taxon>
        <taxon>Arthropoda</taxon>
        <taxon>Hexapoda</taxon>
        <taxon>Insecta</taxon>
        <taxon>Pterygota</taxon>
        <taxon>Neoptera</taxon>
        <taxon>Endopterygota</taxon>
        <taxon>Diptera</taxon>
        <taxon>Nematocera</taxon>
        <taxon>Culicoidea</taxon>
        <taxon>Culicidae</taxon>
        <taxon>Culicinae</taxon>
        <taxon>Culicini</taxon>
        <taxon>Culex</taxon>
        <taxon>Culex</taxon>
    </lineage>
</organism>
<dbReference type="EMBL" id="DS232044">
    <property type="protein sequence ID" value="EDS32990.1"/>
    <property type="molecule type" value="Genomic_DNA"/>
</dbReference>
<dbReference type="VEuPathDB" id="VectorBase:CQUJHB008719"/>
<dbReference type="InParanoid" id="B0WQR6"/>
<gene>
    <name evidence="4" type="primary">6041841</name>
    <name evidence="3" type="ORF">CpipJ_CPIJ009305</name>
</gene>
<dbReference type="AlphaFoldDB" id="B0WQR6"/>
<dbReference type="Proteomes" id="UP000002320">
    <property type="component" value="Unassembled WGS sequence"/>
</dbReference>
<reference evidence="4" key="2">
    <citation type="submission" date="2021-02" db="UniProtKB">
        <authorList>
            <consortium name="EnsemblMetazoa"/>
        </authorList>
    </citation>
    <scope>IDENTIFICATION</scope>
    <source>
        <strain evidence="4">JHB</strain>
    </source>
</reference>
<protein>
    <submittedName>
        <fullName evidence="3">Polypeptide of 976 aa</fullName>
    </submittedName>
</protein>
<sequence length="307" mass="34591">MAVACGCGWGTFVSNRNRKLFVMTRSLDQKPTRSSTLPRRADRTLEAARTAPSSDNLVPPLAGRPTHPKLLVDRLPRETACTSATKAITHEVQVAARRPAIGDSTYAAGDTQQRQFRPHRSRKTATSSSKRPREGQVQPTTKRTWHRAPFTTTPAPGHPDRRERLTSHRTAHKYASQLETLGKQASKIYVTHFPDETGSEEVPESQDKLDEDVVKALEEVRNEIEIMNESVVGVELDSEKNLESVGSEKTADFQKEIQEVEVRKKSLIEMLEQFETTENLEGNKYCRETEVPETSEEEEERKGKVQV</sequence>
<reference evidence="3" key="1">
    <citation type="submission" date="2007-03" db="EMBL/GenBank/DDBJ databases">
        <title>Annotation of Culex pipiens quinquefasciatus.</title>
        <authorList>
            <consortium name="The Broad Institute Genome Sequencing Platform"/>
            <person name="Atkinson P.W."/>
            <person name="Hemingway J."/>
            <person name="Christensen B.M."/>
            <person name="Higgs S."/>
            <person name="Kodira C."/>
            <person name="Hannick L."/>
            <person name="Megy K."/>
            <person name="O'Leary S."/>
            <person name="Pearson M."/>
            <person name="Haas B.J."/>
            <person name="Mauceli E."/>
            <person name="Wortman J.R."/>
            <person name="Lee N.H."/>
            <person name="Guigo R."/>
            <person name="Stanke M."/>
            <person name="Alvarado L."/>
            <person name="Amedeo P."/>
            <person name="Antoine C.H."/>
            <person name="Arensburger P."/>
            <person name="Bidwell S.L."/>
            <person name="Crawford M."/>
            <person name="Camaro F."/>
            <person name="Devon K."/>
            <person name="Engels R."/>
            <person name="Hammond M."/>
            <person name="Howarth C."/>
            <person name="Koehrsen M."/>
            <person name="Lawson D."/>
            <person name="Montgomery P."/>
            <person name="Nene V."/>
            <person name="Nusbaum C."/>
            <person name="Puiu D."/>
            <person name="Romero-Severson J."/>
            <person name="Severson D.W."/>
            <person name="Shumway M."/>
            <person name="Sisk P."/>
            <person name="Stolte C."/>
            <person name="Zeng Q."/>
            <person name="Eisenstadt E."/>
            <person name="Fraser-Liggett C."/>
            <person name="Strausberg R."/>
            <person name="Galagan J."/>
            <person name="Birren B."/>
            <person name="Collins F.H."/>
        </authorList>
    </citation>
    <scope>NUCLEOTIDE SEQUENCE [LARGE SCALE GENOMIC DNA]</scope>
    <source>
        <strain evidence="3">JHB</strain>
    </source>
</reference>
<feature type="region of interest" description="Disordered" evidence="2">
    <location>
        <begin position="29"/>
        <end position="67"/>
    </location>
</feature>
<evidence type="ECO:0000256" key="1">
    <source>
        <dbReference type="SAM" id="Coils"/>
    </source>
</evidence>
<name>B0WQR6_CULQU</name>
<evidence type="ECO:0000313" key="4">
    <source>
        <dbReference type="EnsemblMetazoa" id="CPIJ009305-PA"/>
    </source>
</evidence>
<dbReference type="VEuPathDB" id="VectorBase:CPIJ009305"/>
<keyword evidence="1" id="KW-0175">Coiled coil</keyword>
<feature type="coiled-coil region" evidence="1">
    <location>
        <begin position="217"/>
        <end position="277"/>
    </location>
</feature>
<dbReference type="HOGENOM" id="CLU_963954_0_0_1"/>
<evidence type="ECO:0000313" key="3">
    <source>
        <dbReference type="EMBL" id="EDS32990.1"/>
    </source>
</evidence>
<proteinExistence type="predicted"/>
<evidence type="ECO:0000256" key="2">
    <source>
        <dbReference type="SAM" id="MobiDB-lite"/>
    </source>
</evidence>
<feature type="region of interest" description="Disordered" evidence="2">
    <location>
        <begin position="103"/>
        <end position="167"/>
    </location>
</feature>